<dbReference type="OrthoDB" id="10069343at2759"/>
<evidence type="ECO:0000256" key="6">
    <source>
        <dbReference type="ARBA" id="ARBA00023065"/>
    </source>
</evidence>
<evidence type="ECO:0000313" key="11">
    <source>
        <dbReference type="Proteomes" id="UP000663852"/>
    </source>
</evidence>
<keyword evidence="8" id="KW-0407">Ion channel</keyword>
<evidence type="ECO:0000256" key="3">
    <source>
        <dbReference type="ARBA" id="ARBA00022475"/>
    </source>
</evidence>
<evidence type="ECO:0000313" key="10">
    <source>
        <dbReference type="EMBL" id="CAF1466608.1"/>
    </source>
</evidence>
<dbReference type="GO" id="GO:0008381">
    <property type="term" value="F:mechanosensitive monoatomic ion channel activity"/>
    <property type="evidence" value="ECO:0007669"/>
    <property type="project" value="InterPro"/>
</dbReference>
<comment type="caution">
    <text evidence="10">The sequence shown here is derived from an EMBL/GenBank/DDBJ whole genome shotgun (WGS) entry which is preliminary data.</text>
</comment>
<keyword evidence="5 9" id="KW-1133">Transmembrane helix</keyword>
<keyword evidence="4 9" id="KW-0812">Transmembrane</keyword>
<gene>
    <name evidence="10" type="ORF">EDS130_LOCUS40505</name>
</gene>
<dbReference type="Pfam" id="PF01741">
    <property type="entry name" value="MscL"/>
    <property type="match status" value="1"/>
</dbReference>
<sequence>MANVRECCCTWRKEFQEFALRGNIFDLAIGIIIGTAFQNVVKSLVDDILTPPFGLIFDGVDFSNLTIPMRNFLRKDQPPVVIRYGLFLQQIIHLFIIALILFFIMKFIKRIREAAHRQRQAENSSNEPFISPIDEKLKVLCEIRDLLQDKTNLSQRSTSNLIHL</sequence>
<evidence type="ECO:0000256" key="5">
    <source>
        <dbReference type="ARBA" id="ARBA00022989"/>
    </source>
</evidence>
<evidence type="ECO:0008006" key="12">
    <source>
        <dbReference type="Google" id="ProtNLM"/>
    </source>
</evidence>
<keyword evidence="2" id="KW-0813">Transport</keyword>
<protein>
    <recommendedName>
        <fullName evidence="12">Large-conductance mechanosensitive channel</fullName>
    </recommendedName>
</protein>
<dbReference type="GO" id="GO:0016020">
    <property type="term" value="C:membrane"/>
    <property type="evidence" value="ECO:0007669"/>
    <property type="project" value="UniProtKB-SubCell"/>
</dbReference>
<evidence type="ECO:0000256" key="9">
    <source>
        <dbReference type="SAM" id="Phobius"/>
    </source>
</evidence>
<evidence type="ECO:0000256" key="7">
    <source>
        <dbReference type="ARBA" id="ARBA00023136"/>
    </source>
</evidence>
<dbReference type="PANTHER" id="PTHR30266:SF2">
    <property type="entry name" value="LARGE-CONDUCTANCE MECHANOSENSITIVE CHANNEL"/>
    <property type="match status" value="1"/>
</dbReference>
<dbReference type="InterPro" id="IPR037673">
    <property type="entry name" value="MSC/AndL"/>
</dbReference>
<dbReference type="Gene3D" id="1.10.1200.120">
    <property type="entry name" value="Large-conductance mechanosensitive channel, MscL, domain 1"/>
    <property type="match status" value="1"/>
</dbReference>
<evidence type="ECO:0000256" key="2">
    <source>
        <dbReference type="ARBA" id="ARBA00022448"/>
    </source>
</evidence>
<dbReference type="NCBIfam" id="TIGR00220">
    <property type="entry name" value="mscL"/>
    <property type="match status" value="1"/>
</dbReference>
<name>A0A815QQY5_ADIRI</name>
<evidence type="ECO:0000256" key="4">
    <source>
        <dbReference type="ARBA" id="ARBA00022692"/>
    </source>
</evidence>
<comment type="subcellular location">
    <subcellularLocation>
        <location evidence="1">Membrane</location>
        <topology evidence="1">Multi-pass membrane protein</topology>
    </subcellularLocation>
</comment>
<dbReference type="Proteomes" id="UP000663852">
    <property type="component" value="Unassembled WGS sequence"/>
</dbReference>
<accession>A0A815QQY5</accession>
<evidence type="ECO:0000256" key="8">
    <source>
        <dbReference type="ARBA" id="ARBA00023303"/>
    </source>
</evidence>
<keyword evidence="3" id="KW-1003">Cell membrane</keyword>
<keyword evidence="6" id="KW-0406">Ion transport</keyword>
<proteinExistence type="inferred from homology"/>
<feature type="transmembrane region" description="Helical" evidence="9">
    <location>
        <begin position="87"/>
        <end position="108"/>
    </location>
</feature>
<keyword evidence="7 9" id="KW-0472">Membrane</keyword>
<dbReference type="HAMAP" id="MF_00115">
    <property type="entry name" value="MscL"/>
    <property type="match status" value="1"/>
</dbReference>
<dbReference type="SUPFAM" id="SSF81330">
    <property type="entry name" value="Gated mechanosensitive channel"/>
    <property type="match status" value="1"/>
</dbReference>
<dbReference type="EMBL" id="CAJNOJ010000491">
    <property type="protein sequence ID" value="CAF1466608.1"/>
    <property type="molecule type" value="Genomic_DNA"/>
</dbReference>
<evidence type="ECO:0000256" key="1">
    <source>
        <dbReference type="ARBA" id="ARBA00004141"/>
    </source>
</evidence>
<organism evidence="10 11">
    <name type="scientific">Adineta ricciae</name>
    <name type="common">Rotifer</name>
    <dbReference type="NCBI Taxonomy" id="249248"/>
    <lineage>
        <taxon>Eukaryota</taxon>
        <taxon>Metazoa</taxon>
        <taxon>Spiralia</taxon>
        <taxon>Gnathifera</taxon>
        <taxon>Rotifera</taxon>
        <taxon>Eurotatoria</taxon>
        <taxon>Bdelloidea</taxon>
        <taxon>Adinetida</taxon>
        <taxon>Adinetidae</taxon>
        <taxon>Adineta</taxon>
    </lineage>
</organism>
<reference evidence="10" key="1">
    <citation type="submission" date="2021-02" db="EMBL/GenBank/DDBJ databases">
        <authorList>
            <person name="Nowell W R."/>
        </authorList>
    </citation>
    <scope>NUCLEOTIDE SEQUENCE</scope>
</reference>
<dbReference type="InterPro" id="IPR036019">
    <property type="entry name" value="MscL_channel"/>
</dbReference>
<dbReference type="PANTHER" id="PTHR30266">
    <property type="entry name" value="MECHANOSENSITIVE CHANNEL MSCL"/>
    <property type="match status" value="1"/>
</dbReference>
<dbReference type="InterPro" id="IPR001185">
    <property type="entry name" value="MS_channel"/>
</dbReference>
<dbReference type="AlphaFoldDB" id="A0A815QQY5"/>